<dbReference type="EMBL" id="WRPP01000005">
    <property type="protein sequence ID" value="MVU80853.1"/>
    <property type="molecule type" value="Genomic_DNA"/>
</dbReference>
<evidence type="ECO:0000256" key="1">
    <source>
        <dbReference type="SAM" id="MobiDB-lite"/>
    </source>
</evidence>
<accession>A0A7K1V2I4</accession>
<feature type="region of interest" description="Disordered" evidence="1">
    <location>
        <begin position="1"/>
        <end position="21"/>
    </location>
</feature>
<proteinExistence type="predicted"/>
<evidence type="ECO:0000313" key="3">
    <source>
        <dbReference type="Proteomes" id="UP000466794"/>
    </source>
</evidence>
<sequence length="211" mass="22946">MTTETTEDTRQAETPQAPMTRADQLRAVATLVKSGGLKPLAIYLYGERKKAAKNTMYQYVGKGVMAGTAALHRTLLPVATAPDAGPVRDRLIELLDRQAEVIHAAPVRKVALTWLAAGTPVDMGTQLSKADMFRLALNYHYRQPFEELFATEEGRAVLGTDNVPAVVAQLVGPIAYGRLVGAARTTHSDHVRIVDEFLAAHRQPETEAESS</sequence>
<gene>
    <name evidence="2" type="ORF">GPX89_26820</name>
</gene>
<dbReference type="Gene3D" id="1.10.357.10">
    <property type="entry name" value="Tetracycline Repressor, domain 2"/>
    <property type="match status" value="1"/>
</dbReference>
<name>A0A7K1V2I4_9NOCA</name>
<evidence type="ECO:0000313" key="2">
    <source>
        <dbReference type="EMBL" id="MVU80853.1"/>
    </source>
</evidence>
<protein>
    <recommendedName>
        <fullName evidence="4">TetR family transcriptional regulator</fullName>
    </recommendedName>
</protein>
<comment type="caution">
    <text evidence="2">The sequence shown here is derived from an EMBL/GenBank/DDBJ whole genome shotgun (WGS) entry which is preliminary data.</text>
</comment>
<keyword evidence="3" id="KW-1185">Reference proteome</keyword>
<organism evidence="2 3">
    <name type="scientific">Nocardia terrae</name>
    <dbReference type="NCBI Taxonomy" id="2675851"/>
    <lineage>
        <taxon>Bacteria</taxon>
        <taxon>Bacillati</taxon>
        <taxon>Actinomycetota</taxon>
        <taxon>Actinomycetes</taxon>
        <taxon>Mycobacteriales</taxon>
        <taxon>Nocardiaceae</taxon>
        <taxon>Nocardia</taxon>
    </lineage>
</organism>
<dbReference type="RefSeq" id="WP_157390412.1">
    <property type="nucleotide sequence ID" value="NZ_WRPP01000005.1"/>
</dbReference>
<dbReference type="Proteomes" id="UP000466794">
    <property type="component" value="Unassembled WGS sequence"/>
</dbReference>
<dbReference type="AlphaFoldDB" id="A0A7K1V2I4"/>
<evidence type="ECO:0008006" key="4">
    <source>
        <dbReference type="Google" id="ProtNLM"/>
    </source>
</evidence>
<reference evidence="2 3" key="1">
    <citation type="submission" date="2019-12" db="EMBL/GenBank/DDBJ databases">
        <title>Nocardia sp. nov. ET3-3 isolated from soil.</title>
        <authorList>
            <person name="Kanchanasin P."/>
            <person name="Tanasupawat S."/>
            <person name="Yuki M."/>
            <person name="Kudo T."/>
        </authorList>
    </citation>
    <scope>NUCLEOTIDE SEQUENCE [LARGE SCALE GENOMIC DNA]</scope>
    <source>
        <strain evidence="2 3">ET3-3</strain>
    </source>
</reference>